<dbReference type="AlphaFoldDB" id="A0A378TB26"/>
<proteinExistence type="predicted"/>
<evidence type="ECO:0000313" key="1">
    <source>
        <dbReference type="EMBL" id="STZ57949.1"/>
    </source>
</evidence>
<reference evidence="1 2" key="1">
    <citation type="submission" date="2018-06" db="EMBL/GenBank/DDBJ databases">
        <authorList>
            <consortium name="Pathogen Informatics"/>
            <person name="Doyle S."/>
        </authorList>
    </citation>
    <scope>NUCLEOTIDE SEQUENCE [LARGE SCALE GENOMIC DNA]</scope>
    <source>
        <strain evidence="1 2">NCTC10821</strain>
    </source>
</reference>
<protein>
    <recommendedName>
        <fullName evidence="3">ESX-1 secretion-associated protein</fullName>
    </recommendedName>
</protein>
<accession>A0A378TB26</accession>
<dbReference type="RefSeq" id="WP_115277990.1">
    <property type="nucleotide sequence ID" value="NZ_AP022600.1"/>
</dbReference>
<sequence>MGHSTTANIDTAVLITVADRFDDVAMLLERAGRSRLGFSGAHAGSAHTAGGDAVRRCTEHLLVDIQGWARAAAEIGVALRSGARRYRDADEAAAGGLG</sequence>
<dbReference type="EMBL" id="UGQT01000001">
    <property type="protein sequence ID" value="STZ57949.1"/>
    <property type="molecule type" value="Genomic_DNA"/>
</dbReference>
<gene>
    <name evidence="1" type="ORF">NCTC10821_01454</name>
</gene>
<dbReference type="GO" id="GO:0009306">
    <property type="term" value="P:protein secretion"/>
    <property type="evidence" value="ECO:0007669"/>
    <property type="project" value="InterPro"/>
</dbReference>
<evidence type="ECO:0000313" key="2">
    <source>
        <dbReference type="Proteomes" id="UP000254978"/>
    </source>
</evidence>
<dbReference type="Pfam" id="PF10824">
    <property type="entry name" value="T7SS_ESX_EspC"/>
    <property type="match status" value="1"/>
</dbReference>
<dbReference type="Proteomes" id="UP000254978">
    <property type="component" value="Unassembled WGS sequence"/>
</dbReference>
<keyword evidence="2" id="KW-1185">Reference proteome</keyword>
<name>A0A378TB26_9MYCO</name>
<evidence type="ECO:0008006" key="3">
    <source>
        <dbReference type="Google" id="ProtNLM"/>
    </source>
</evidence>
<organism evidence="1 2">
    <name type="scientific">Mycolicibacterium tokaiense</name>
    <dbReference type="NCBI Taxonomy" id="39695"/>
    <lineage>
        <taxon>Bacteria</taxon>
        <taxon>Bacillati</taxon>
        <taxon>Actinomycetota</taxon>
        <taxon>Actinomycetes</taxon>
        <taxon>Mycobacteriales</taxon>
        <taxon>Mycobacteriaceae</taxon>
        <taxon>Mycolicibacterium</taxon>
    </lineage>
</organism>
<dbReference type="InterPro" id="IPR022536">
    <property type="entry name" value="EspC"/>
</dbReference>